<proteinExistence type="predicted"/>
<evidence type="ECO:0000313" key="1">
    <source>
        <dbReference type="EMBL" id="KAI8032543.1"/>
    </source>
</evidence>
<protein>
    <submittedName>
        <fullName evidence="1">Uncharacterized protein</fullName>
    </submittedName>
</protein>
<organism evidence="1 2">
    <name type="scientific">Camellia lanceoleosa</name>
    <dbReference type="NCBI Taxonomy" id="1840588"/>
    <lineage>
        <taxon>Eukaryota</taxon>
        <taxon>Viridiplantae</taxon>
        <taxon>Streptophyta</taxon>
        <taxon>Embryophyta</taxon>
        <taxon>Tracheophyta</taxon>
        <taxon>Spermatophyta</taxon>
        <taxon>Magnoliopsida</taxon>
        <taxon>eudicotyledons</taxon>
        <taxon>Gunneridae</taxon>
        <taxon>Pentapetalae</taxon>
        <taxon>asterids</taxon>
        <taxon>Ericales</taxon>
        <taxon>Theaceae</taxon>
        <taxon>Camellia</taxon>
    </lineage>
</organism>
<dbReference type="EMBL" id="CM045758">
    <property type="protein sequence ID" value="KAI8032543.1"/>
    <property type="molecule type" value="Genomic_DNA"/>
</dbReference>
<sequence length="83" mass="9156">MKDNFAPISGEPGDTLTTLSEGEKYPVDDLETGSFETEKLPVDLSDQEIVEPDRSLLLFISGADNQAEIVEESIKHAKEASWM</sequence>
<comment type="caution">
    <text evidence="1">The sequence shown here is derived from an EMBL/GenBank/DDBJ whole genome shotgun (WGS) entry which is preliminary data.</text>
</comment>
<evidence type="ECO:0000313" key="2">
    <source>
        <dbReference type="Proteomes" id="UP001060215"/>
    </source>
</evidence>
<keyword evidence="2" id="KW-1185">Reference proteome</keyword>
<dbReference type="Proteomes" id="UP001060215">
    <property type="component" value="Chromosome 1"/>
</dbReference>
<accession>A0ACC0J520</accession>
<name>A0ACC0J520_9ERIC</name>
<gene>
    <name evidence="1" type="ORF">LOK49_LG01G01154</name>
</gene>
<reference evidence="1 2" key="1">
    <citation type="journal article" date="2022" name="Plant J.">
        <title>Chromosome-level genome of Camellia lanceoleosa provides a valuable resource for understanding genome evolution and self-incompatibility.</title>
        <authorList>
            <person name="Gong W."/>
            <person name="Xiao S."/>
            <person name="Wang L."/>
            <person name="Liao Z."/>
            <person name="Chang Y."/>
            <person name="Mo W."/>
            <person name="Hu G."/>
            <person name="Li W."/>
            <person name="Zhao G."/>
            <person name="Zhu H."/>
            <person name="Hu X."/>
            <person name="Ji K."/>
            <person name="Xiang X."/>
            <person name="Song Q."/>
            <person name="Yuan D."/>
            <person name="Jin S."/>
            <person name="Zhang L."/>
        </authorList>
    </citation>
    <scope>NUCLEOTIDE SEQUENCE [LARGE SCALE GENOMIC DNA]</scope>
    <source>
        <strain evidence="1">SQ_2022a</strain>
    </source>
</reference>